<keyword evidence="1" id="KW-0812">Transmembrane</keyword>
<keyword evidence="3" id="KW-1185">Reference proteome</keyword>
<feature type="transmembrane region" description="Helical" evidence="1">
    <location>
        <begin position="107"/>
        <end position="128"/>
    </location>
</feature>
<comment type="caution">
    <text evidence="2">The sequence shown here is derived from an EMBL/GenBank/DDBJ whole genome shotgun (WGS) entry which is preliminary data.</text>
</comment>
<evidence type="ECO:0000313" key="2">
    <source>
        <dbReference type="EMBL" id="KAK7309436.1"/>
    </source>
</evidence>
<reference evidence="2 3" key="1">
    <citation type="submission" date="2024-01" db="EMBL/GenBank/DDBJ databases">
        <title>The genomes of 5 underutilized Papilionoideae crops provide insights into root nodulation and disease resistance.</title>
        <authorList>
            <person name="Yuan L."/>
        </authorList>
    </citation>
    <scope>NUCLEOTIDE SEQUENCE [LARGE SCALE GENOMIC DNA]</scope>
    <source>
        <strain evidence="2">LY-2023</strain>
        <tissue evidence="2">Leaf</tissue>
    </source>
</reference>
<evidence type="ECO:0000256" key="1">
    <source>
        <dbReference type="SAM" id="Phobius"/>
    </source>
</evidence>
<accession>A0AAN9K3W8</accession>
<dbReference type="EMBL" id="JAYKXN010000002">
    <property type="protein sequence ID" value="KAK7309436.1"/>
    <property type="molecule type" value="Genomic_DNA"/>
</dbReference>
<evidence type="ECO:0008006" key="4">
    <source>
        <dbReference type="Google" id="ProtNLM"/>
    </source>
</evidence>
<keyword evidence="1" id="KW-1133">Transmembrane helix</keyword>
<proteinExistence type="predicted"/>
<evidence type="ECO:0000313" key="3">
    <source>
        <dbReference type="Proteomes" id="UP001359559"/>
    </source>
</evidence>
<protein>
    <recommendedName>
        <fullName evidence="4">RNase H type-1 domain-containing protein</fullName>
    </recommendedName>
</protein>
<organism evidence="2 3">
    <name type="scientific">Clitoria ternatea</name>
    <name type="common">Butterfly pea</name>
    <dbReference type="NCBI Taxonomy" id="43366"/>
    <lineage>
        <taxon>Eukaryota</taxon>
        <taxon>Viridiplantae</taxon>
        <taxon>Streptophyta</taxon>
        <taxon>Embryophyta</taxon>
        <taxon>Tracheophyta</taxon>
        <taxon>Spermatophyta</taxon>
        <taxon>Magnoliopsida</taxon>
        <taxon>eudicotyledons</taxon>
        <taxon>Gunneridae</taxon>
        <taxon>Pentapetalae</taxon>
        <taxon>rosids</taxon>
        <taxon>fabids</taxon>
        <taxon>Fabales</taxon>
        <taxon>Fabaceae</taxon>
        <taxon>Papilionoideae</taxon>
        <taxon>50 kb inversion clade</taxon>
        <taxon>NPAAA clade</taxon>
        <taxon>indigoferoid/millettioid clade</taxon>
        <taxon>Phaseoleae</taxon>
        <taxon>Clitoria</taxon>
    </lineage>
</organism>
<dbReference type="AlphaFoldDB" id="A0AAN9K3W8"/>
<dbReference type="Proteomes" id="UP001359559">
    <property type="component" value="Unassembled WGS sequence"/>
</dbReference>
<gene>
    <name evidence="2" type="ORF">RJT34_06161</name>
</gene>
<sequence length="163" mass="18149">MLFLENGSIENWRCYLLKFNVDGSARGQPGVAGIRGVLGNHKGDILGIFSKHVGNLWAYEAEDLFGISHKAKDKGMKYVSFAVALACSESNKSILYLSSSQSLPTTVITFFPLQLHVLFLFLLCINSLVEFISHNTHQRYTTNINVTTATWILFLFVGIEDSV</sequence>
<name>A0AAN9K3W8_CLITE</name>
<feature type="transmembrane region" description="Helical" evidence="1">
    <location>
        <begin position="140"/>
        <end position="159"/>
    </location>
</feature>
<keyword evidence="1" id="KW-0472">Membrane</keyword>